<organism evidence="4">
    <name type="scientific">Phytobacter massiliensis</name>
    <dbReference type="NCBI Taxonomy" id="1485952"/>
    <lineage>
        <taxon>Bacteria</taxon>
        <taxon>Pseudomonadati</taxon>
        <taxon>Pseudomonadota</taxon>
        <taxon>Gammaproteobacteria</taxon>
        <taxon>Enterobacterales</taxon>
        <taxon>Enterobacteriaceae</taxon>
        <taxon>Phytobacter</taxon>
    </lineage>
</organism>
<evidence type="ECO:0000256" key="1">
    <source>
        <dbReference type="ARBA" id="ARBA00022737"/>
    </source>
</evidence>
<feature type="domain" description="DUF4062" evidence="2">
    <location>
        <begin position="7"/>
        <end position="97"/>
    </location>
</feature>
<protein>
    <submittedName>
        <fullName evidence="4">Uncharacterized protein</fullName>
    </submittedName>
</protein>
<name>A0A6N3ADA8_9ENTR</name>
<dbReference type="GO" id="GO:0016887">
    <property type="term" value="F:ATP hydrolysis activity"/>
    <property type="evidence" value="ECO:0007669"/>
    <property type="project" value="InterPro"/>
</dbReference>
<sequence>MQQREIRVFLSSTFKDMDAERHHLVTRVFPQIRQLCYQRGVNFSEIDLRWGITEEAAKNGRTVQICLEEIERCRALGQPPFFIGFLGERYGWVPQEDDLAAYWAQAADRRYASTIRAALTEGISVTELEIRFAFLAPPPEFSQPHVSAPRAKMYFRAPELTQTLAGDGGYDLTPQGQTDPLRAGQLTALKQRLRDDFPQTIAVDGYQSVEAFGEAVKRWLEQTIDALYPAHSLPDSWQRRLREHQQYAAVRRRAYVPLTAFRDRLVAYLNQASTLPTFTPLLLTAASGMGKSAFLADLEATLAAKGPVFAHYVGADGDNTLENWRDRLLNALAPQVSPPSWNALTEALTAWSQRQNGTLVLLLDAVNQLARPQEAMDRLRQIAWPPQVALVISATPDITQLARLDEQHWQRVQLPALSVEEREAVCAASLAQVSKSLSIPLTRRLVDDTACENPLFLRLTLEELCLHARHEALPQRLDALLRCGETGALFLAALAESDKDFSPPGLASRAARFIAASRNGLTHSELARLLADERGVKAPDHELLPLLARLAPYCQIRDGRLKLLHSALDHALQRGEEMNICRRAIVDCFKDESAFSLAERVWQLMALNEKKALFQALSDVLNVIQLYEYEPGLLRQVWGFSGVYEEDVMTGKLRQPFSWQPVGAAQLSDHFYAAIAIFTELRMTTALPAAAAWGSAIRAACSAPDTNPLVKANFYNTLAVLHKNQGALDVAEFAIREALGVGALCGKRNMARMLITLGGILIATEREEQGRQAYHNAQRLAMQAGDEETLAAIATLLARLDTQPTGAAKRIAEFEAQISIAEAQPLTLQRQKILSVIYEEYAFALLQNDRLIEAIAAIDNAIAAVQYFNNDASKKLDDLLTMRREIYQVTLRQSGG</sequence>
<proteinExistence type="predicted"/>
<reference evidence="4" key="1">
    <citation type="submission" date="2019-11" db="EMBL/GenBank/DDBJ databases">
        <authorList>
            <person name="Feng L."/>
        </authorList>
    </citation>
    <scope>NUCLEOTIDE SEQUENCE</scope>
    <source>
        <strain evidence="4">EMassiliensisLFYP7</strain>
    </source>
</reference>
<evidence type="ECO:0000259" key="2">
    <source>
        <dbReference type="Pfam" id="PF13271"/>
    </source>
</evidence>
<evidence type="ECO:0000259" key="3">
    <source>
        <dbReference type="Pfam" id="PF13401"/>
    </source>
</evidence>
<evidence type="ECO:0000313" key="4">
    <source>
        <dbReference type="EMBL" id="VYT88327.1"/>
    </source>
</evidence>
<gene>
    <name evidence="4" type="ORF">EMLFYP7_00857</name>
</gene>
<dbReference type="Pfam" id="PF13401">
    <property type="entry name" value="AAA_22"/>
    <property type="match status" value="1"/>
</dbReference>
<feature type="domain" description="ORC1/DEAH AAA+ ATPase" evidence="3">
    <location>
        <begin position="281"/>
        <end position="400"/>
    </location>
</feature>
<keyword evidence="1" id="KW-0677">Repeat</keyword>
<dbReference type="SUPFAM" id="SSF52540">
    <property type="entry name" value="P-loop containing nucleoside triphosphate hydrolases"/>
    <property type="match status" value="1"/>
</dbReference>
<dbReference type="AlphaFoldDB" id="A0A6N3ADA8"/>
<dbReference type="EMBL" id="CACRTZ010000004">
    <property type="protein sequence ID" value="VYT88327.1"/>
    <property type="molecule type" value="Genomic_DNA"/>
</dbReference>
<dbReference type="InterPro" id="IPR051191">
    <property type="entry name" value="DCAF12"/>
</dbReference>
<dbReference type="Pfam" id="PF13271">
    <property type="entry name" value="DUF4062"/>
    <property type="match status" value="1"/>
</dbReference>
<dbReference type="PANTHER" id="PTHR19860:SF40">
    <property type="entry name" value="WD40 REPEAT-CONTAINING PROTEIN"/>
    <property type="match status" value="1"/>
</dbReference>
<dbReference type="Gene3D" id="3.40.50.300">
    <property type="entry name" value="P-loop containing nucleotide triphosphate hydrolases"/>
    <property type="match status" value="1"/>
</dbReference>
<dbReference type="RefSeq" id="WP_156564926.1">
    <property type="nucleotide sequence ID" value="NZ_CACRTZ010000004.1"/>
</dbReference>
<dbReference type="SUPFAM" id="SSF48452">
    <property type="entry name" value="TPR-like"/>
    <property type="match status" value="1"/>
</dbReference>
<accession>A0A6N3ADA8</accession>
<dbReference type="GO" id="GO:0080008">
    <property type="term" value="C:Cul4-RING E3 ubiquitin ligase complex"/>
    <property type="evidence" value="ECO:0007669"/>
    <property type="project" value="TreeGrafter"/>
</dbReference>
<dbReference type="InterPro" id="IPR011990">
    <property type="entry name" value="TPR-like_helical_dom_sf"/>
</dbReference>
<dbReference type="InterPro" id="IPR025139">
    <property type="entry name" value="DUF4062"/>
</dbReference>
<dbReference type="InterPro" id="IPR027417">
    <property type="entry name" value="P-loop_NTPase"/>
</dbReference>
<dbReference type="PANTHER" id="PTHR19860">
    <property type="entry name" value="DDB1- AND CUL4-ASSOCIATED FACTOR 12-RELATED"/>
    <property type="match status" value="1"/>
</dbReference>
<dbReference type="InterPro" id="IPR049945">
    <property type="entry name" value="AAA_22"/>
</dbReference>
<dbReference type="Gene3D" id="1.25.40.10">
    <property type="entry name" value="Tetratricopeptide repeat domain"/>
    <property type="match status" value="1"/>
</dbReference>